<dbReference type="Proteomes" id="UP001596545">
    <property type="component" value="Unassembled WGS sequence"/>
</dbReference>
<evidence type="ECO:0000259" key="7">
    <source>
        <dbReference type="SMART" id="SM00922"/>
    </source>
</evidence>
<dbReference type="PANTHER" id="PTHR48073:SF2">
    <property type="entry name" value="O-SUCCINYLBENZOATE SYNTHASE"/>
    <property type="match status" value="1"/>
</dbReference>
<dbReference type="AlphaFoldDB" id="A0ABD6AQB6"/>
<dbReference type="SFLD" id="SFLDF00009">
    <property type="entry name" value="o-succinylbenzoate_synthase"/>
    <property type="match status" value="1"/>
</dbReference>
<organism evidence="8 9">
    <name type="scientific">Halorubrum rutilum</name>
    <dbReference type="NCBI Taxonomy" id="1364933"/>
    <lineage>
        <taxon>Archaea</taxon>
        <taxon>Methanobacteriati</taxon>
        <taxon>Methanobacteriota</taxon>
        <taxon>Stenosarchaea group</taxon>
        <taxon>Halobacteria</taxon>
        <taxon>Halobacteriales</taxon>
        <taxon>Haloferacaceae</taxon>
        <taxon>Halorubrum</taxon>
    </lineage>
</organism>
<evidence type="ECO:0000256" key="3">
    <source>
        <dbReference type="ARBA" id="ARBA00022723"/>
    </source>
</evidence>
<comment type="caution">
    <text evidence="8">The sequence shown here is derived from an EMBL/GenBank/DDBJ whole genome shotgun (WGS) entry which is preliminary data.</text>
</comment>
<sequence>MSEITDLSARQLDLALTEPFEISLGTQHAASNLLVTVETETGVTGFGEGSPIPPVTGETQTVAVETARECKELVKRHSVGEYRQLSRNIRETFPGMASALFAVETAILDAYCREEGIPLSALFGGQPTPVKTDLTIPILPADTAAERAKAATERGYDHLKIKTGTDVTTDVERVEAVAEAAPEAVLKIDANQGWTSKETAQFANRITSSGIDLELIEQPVPATDIDGLAQARNQVNIPIAADEAVFTPADAIRIIRESAADVINVKLGKSGPLAAAEIAAIAEGADLELMVGCMLESAVGIHTSAHVVAGIGSFDYIDLDGNRLLESDFVDTEGPIHDISGPGHGVTPSSERGKQ</sequence>
<evidence type="ECO:0000313" key="9">
    <source>
        <dbReference type="Proteomes" id="UP001596545"/>
    </source>
</evidence>
<dbReference type="SUPFAM" id="SSF51604">
    <property type="entry name" value="Enolase C-terminal domain-like"/>
    <property type="match status" value="1"/>
</dbReference>
<evidence type="ECO:0000256" key="1">
    <source>
        <dbReference type="ARBA" id="ARBA00001946"/>
    </source>
</evidence>
<comment type="similarity">
    <text evidence="2">Belongs to the mandelate racemase/muconate lactonizing enzyme family.</text>
</comment>
<dbReference type="Pfam" id="PF13378">
    <property type="entry name" value="MR_MLE_C"/>
    <property type="match status" value="1"/>
</dbReference>
<reference evidence="8 9" key="1">
    <citation type="journal article" date="2019" name="Int. J. Syst. Evol. Microbiol.">
        <title>The Global Catalogue of Microorganisms (GCM) 10K type strain sequencing project: providing services to taxonomists for standard genome sequencing and annotation.</title>
        <authorList>
            <consortium name="The Broad Institute Genomics Platform"/>
            <consortium name="The Broad Institute Genome Sequencing Center for Infectious Disease"/>
            <person name="Wu L."/>
            <person name="Ma J."/>
        </authorList>
    </citation>
    <scope>NUCLEOTIDE SEQUENCE [LARGE SCALE GENOMIC DNA]</scope>
    <source>
        <strain evidence="8 9">CGMCC 1.12554</strain>
    </source>
</reference>
<gene>
    <name evidence="8" type="ORF">ACFQMF_14930</name>
</gene>
<feature type="region of interest" description="Disordered" evidence="6">
    <location>
        <begin position="334"/>
        <end position="355"/>
    </location>
</feature>
<dbReference type="InterPro" id="IPR034603">
    <property type="entry name" value="Dipeptide_epimerase"/>
</dbReference>
<dbReference type="GO" id="GO:0046872">
    <property type="term" value="F:metal ion binding"/>
    <property type="evidence" value="ECO:0007669"/>
    <property type="project" value="UniProtKB-KW"/>
</dbReference>
<comment type="cofactor">
    <cofactor evidence="1">
        <name>Mg(2+)</name>
        <dbReference type="ChEBI" id="CHEBI:18420"/>
    </cofactor>
</comment>
<name>A0ABD6AQB6_9EURY</name>
<dbReference type="SMART" id="SM00922">
    <property type="entry name" value="MR_MLE"/>
    <property type="match status" value="1"/>
</dbReference>
<keyword evidence="5" id="KW-0413">Isomerase</keyword>
<proteinExistence type="inferred from homology"/>
<dbReference type="InterPro" id="IPR036849">
    <property type="entry name" value="Enolase-like_C_sf"/>
</dbReference>
<dbReference type="InterPro" id="IPR029065">
    <property type="entry name" value="Enolase_C-like"/>
</dbReference>
<dbReference type="GO" id="GO:0016854">
    <property type="term" value="F:racemase and epimerase activity"/>
    <property type="evidence" value="ECO:0007669"/>
    <property type="project" value="UniProtKB-ARBA"/>
</dbReference>
<accession>A0ABD6AQB6</accession>
<dbReference type="PANTHER" id="PTHR48073">
    <property type="entry name" value="O-SUCCINYLBENZOATE SYNTHASE-RELATED"/>
    <property type="match status" value="1"/>
</dbReference>
<evidence type="ECO:0000256" key="4">
    <source>
        <dbReference type="ARBA" id="ARBA00022842"/>
    </source>
</evidence>
<dbReference type="CDD" id="cd03319">
    <property type="entry name" value="L-Ala-DL-Glu_epimerase"/>
    <property type="match status" value="1"/>
</dbReference>
<evidence type="ECO:0000313" key="8">
    <source>
        <dbReference type="EMBL" id="MFC7325863.1"/>
    </source>
</evidence>
<dbReference type="InterPro" id="IPR013342">
    <property type="entry name" value="Mandelate_racemase_C"/>
</dbReference>
<keyword evidence="9" id="KW-1185">Reference proteome</keyword>
<evidence type="ECO:0000256" key="2">
    <source>
        <dbReference type="ARBA" id="ARBA00008031"/>
    </source>
</evidence>
<dbReference type="InterPro" id="IPR029017">
    <property type="entry name" value="Enolase-like_N"/>
</dbReference>
<dbReference type="Pfam" id="PF02746">
    <property type="entry name" value="MR_MLE_N"/>
    <property type="match status" value="1"/>
</dbReference>
<dbReference type="Gene3D" id="3.20.20.120">
    <property type="entry name" value="Enolase-like C-terminal domain"/>
    <property type="match status" value="1"/>
</dbReference>
<dbReference type="SFLD" id="SFLDS00001">
    <property type="entry name" value="Enolase"/>
    <property type="match status" value="1"/>
</dbReference>
<dbReference type="SUPFAM" id="SSF54826">
    <property type="entry name" value="Enolase N-terminal domain-like"/>
    <property type="match status" value="1"/>
</dbReference>
<dbReference type="RefSeq" id="WP_379792187.1">
    <property type="nucleotide sequence ID" value="NZ_JBHTBL010000016.1"/>
</dbReference>
<evidence type="ECO:0000256" key="5">
    <source>
        <dbReference type="ARBA" id="ARBA00023235"/>
    </source>
</evidence>
<dbReference type="SFLD" id="SFLDG00180">
    <property type="entry name" value="muconate_cycloisomerase"/>
    <property type="match status" value="1"/>
</dbReference>
<keyword evidence="3" id="KW-0479">Metal-binding</keyword>
<dbReference type="InterPro" id="IPR013341">
    <property type="entry name" value="Mandelate_racemase_N_dom"/>
</dbReference>
<dbReference type="Gene3D" id="3.30.390.10">
    <property type="entry name" value="Enolase-like, N-terminal domain"/>
    <property type="match status" value="1"/>
</dbReference>
<feature type="domain" description="Mandelate racemase/muconate lactonizing enzyme C-terminal" evidence="7">
    <location>
        <begin position="140"/>
        <end position="238"/>
    </location>
</feature>
<protein>
    <submittedName>
        <fullName evidence="8">Dipeptide epimerase</fullName>
    </submittedName>
</protein>
<keyword evidence="4" id="KW-0460">Magnesium</keyword>
<dbReference type="EMBL" id="JBHTBL010000016">
    <property type="protein sequence ID" value="MFC7325863.1"/>
    <property type="molecule type" value="Genomic_DNA"/>
</dbReference>
<evidence type="ECO:0000256" key="6">
    <source>
        <dbReference type="SAM" id="MobiDB-lite"/>
    </source>
</evidence>